<dbReference type="InterPro" id="IPR011711">
    <property type="entry name" value="GntR_C"/>
</dbReference>
<dbReference type="EMBL" id="JAVDXT010000001">
    <property type="protein sequence ID" value="MDR7376175.1"/>
    <property type="molecule type" value="Genomic_DNA"/>
</dbReference>
<dbReference type="PANTHER" id="PTHR43537">
    <property type="entry name" value="TRANSCRIPTIONAL REGULATOR, GNTR FAMILY"/>
    <property type="match status" value="1"/>
</dbReference>
<dbReference type="SMART" id="SM00345">
    <property type="entry name" value="HTH_GNTR"/>
    <property type="match status" value="1"/>
</dbReference>
<dbReference type="Pfam" id="PF00392">
    <property type="entry name" value="GntR"/>
    <property type="match status" value="1"/>
</dbReference>
<dbReference type="PROSITE" id="PS50949">
    <property type="entry name" value="HTH_GNTR"/>
    <property type="match status" value="1"/>
</dbReference>
<dbReference type="InterPro" id="IPR008920">
    <property type="entry name" value="TF_FadR/GntR_C"/>
</dbReference>
<keyword evidence="2 6" id="KW-0238">DNA-binding</keyword>
<dbReference type="SUPFAM" id="SSF46785">
    <property type="entry name" value="Winged helix' DNA-binding domain"/>
    <property type="match status" value="1"/>
</dbReference>
<evidence type="ECO:0000313" key="6">
    <source>
        <dbReference type="EMBL" id="MDR7376175.1"/>
    </source>
</evidence>
<proteinExistence type="predicted"/>
<sequence length="250" mass="27682">MALQLIQPSDDGSASPKTDKTEKLGSDRSYQRLAAQMLLLIAQGEFKLGERLPSERALAERFDVSRTSVREAMIALELQGVVEVRGGSGIYVTQTSSTSAAPAYMPETGPGPFELLRARCLIESEIASVAAETRKDSDLDRIFSALTDMHDNMDDKEANEAADQLFHLRIAESTGNSVLLQMVTAMWAQARGPVWTKIEHHFHTPDLRMASHADHQRIFKALLARDPIAARAAMRAHLERVIGEFAQAWR</sequence>
<dbReference type="PRINTS" id="PR00035">
    <property type="entry name" value="HTHGNTR"/>
</dbReference>
<evidence type="ECO:0000313" key="7">
    <source>
        <dbReference type="Proteomes" id="UP001180487"/>
    </source>
</evidence>
<keyword evidence="7" id="KW-1185">Reference proteome</keyword>
<name>A0ABU2C4B6_9BURK</name>
<feature type="region of interest" description="Disordered" evidence="4">
    <location>
        <begin position="1"/>
        <end position="26"/>
    </location>
</feature>
<dbReference type="InterPro" id="IPR000524">
    <property type="entry name" value="Tscrpt_reg_HTH_GntR"/>
</dbReference>
<comment type="caution">
    <text evidence="6">The sequence shown here is derived from an EMBL/GenBank/DDBJ whole genome shotgun (WGS) entry which is preliminary data.</text>
</comment>
<dbReference type="Gene3D" id="1.20.120.530">
    <property type="entry name" value="GntR ligand-binding domain-like"/>
    <property type="match status" value="1"/>
</dbReference>
<protein>
    <submittedName>
        <fullName evidence="6">DNA-binding FadR family transcriptional regulator</fullName>
    </submittedName>
</protein>
<dbReference type="SMART" id="SM00895">
    <property type="entry name" value="FCD"/>
    <property type="match status" value="1"/>
</dbReference>
<keyword evidence="1" id="KW-0805">Transcription regulation</keyword>
<evidence type="ECO:0000256" key="2">
    <source>
        <dbReference type="ARBA" id="ARBA00023125"/>
    </source>
</evidence>
<accession>A0ABU2C4B6</accession>
<dbReference type="SUPFAM" id="SSF48008">
    <property type="entry name" value="GntR ligand-binding domain-like"/>
    <property type="match status" value="1"/>
</dbReference>
<evidence type="ECO:0000259" key="5">
    <source>
        <dbReference type="PROSITE" id="PS50949"/>
    </source>
</evidence>
<evidence type="ECO:0000256" key="1">
    <source>
        <dbReference type="ARBA" id="ARBA00023015"/>
    </source>
</evidence>
<dbReference type="RefSeq" id="WP_310370931.1">
    <property type="nucleotide sequence ID" value="NZ_JAVDXT010000001.1"/>
</dbReference>
<feature type="compositionally biased region" description="Basic and acidic residues" evidence="4">
    <location>
        <begin position="17"/>
        <end position="26"/>
    </location>
</feature>
<keyword evidence="3" id="KW-0804">Transcription</keyword>
<feature type="domain" description="HTH gntR-type" evidence="5">
    <location>
        <begin position="27"/>
        <end position="95"/>
    </location>
</feature>
<dbReference type="Pfam" id="PF07729">
    <property type="entry name" value="FCD"/>
    <property type="match status" value="1"/>
</dbReference>
<organism evidence="6 7">
    <name type="scientific">Rhodoferax ferrireducens</name>
    <dbReference type="NCBI Taxonomy" id="192843"/>
    <lineage>
        <taxon>Bacteria</taxon>
        <taxon>Pseudomonadati</taxon>
        <taxon>Pseudomonadota</taxon>
        <taxon>Betaproteobacteria</taxon>
        <taxon>Burkholderiales</taxon>
        <taxon>Comamonadaceae</taxon>
        <taxon>Rhodoferax</taxon>
    </lineage>
</organism>
<dbReference type="GO" id="GO:0003677">
    <property type="term" value="F:DNA binding"/>
    <property type="evidence" value="ECO:0007669"/>
    <property type="project" value="UniProtKB-KW"/>
</dbReference>
<dbReference type="InterPro" id="IPR036388">
    <property type="entry name" value="WH-like_DNA-bd_sf"/>
</dbReference>
<dbReference type="InterPro" id="IPR036390">
    <property type="entry name" value="WH_DNA-bd_sf"/>
</dbReference>
<dbReference type="Gene3D" id="1.10.10.10">
    <property type="entry name" value="Winged helix-like DNA-binding domain superfamily/Winged helix DNA-binding domain"/>
    <property type="match status" value="1"/>
</dbReference>
<gene>
    <name evidence="6" type="ORF">J2X19_000833</name>
</gene>
<dbReference type="Proteomes" id="UP001180487">
    <property type="component" value="Unassembled WGS sequence"/>
</dbReference>
<dbReference type="PANTHER" id="PTHR43537:SF5">
    <property type="entry name" value="UXU OPERON TRANSCRIPTIONAL REGULATOR"/>
    <property type="match status" value="1"/>
</dbReference>
<feature type="compositionally biased region" description="Polar residues" evidence="4">
    <location>
        <begin position="1"/>
        <end position="16"/>
    </location>
</feature>
<reference evidence="6 7" key="1">
    <citation type="submission" date="2023-07" db="EMBL/GenBank/DDBJ databases">
        <title>Sorghum-associated microbial communities from plants grown in Nebraska, USA.</title>
        <authorList>
            <person name="Schachtman D."/>
        </authorList>
    </citation>
    <scope>NUCLEOTIDE SEQUENCE [LARGE SCALE GENOMIC DNA]</scope>
    <source>
        <strain evidence="6 7">BE313</strain>
    </source>
</reference>
<evidence type="ECO:0000256" key="4">
    <source>
        <dbReference type="SAM" id="MobiDB-lite"/>
    </source>
</evidence>
<dbReference type="CDD" id="cd07377">
    <property type="entry name" value="WHTH_GntR"/>
    <property type="match status" value="1"/>
</dbReference>
<evidence type="ECO:0000256" key="3">
    <source>
        <dbReference type="ARBA" id="ARBA00023163"/>
    </source>
</evidence>